<proteinExistence type="predicted"/>
<feature type="region of interest" description="Disordered" evidence="1">
    <location>
        <begin position="1"/>
        <end position="42"/>
    </location>
</feature>
<protein>
    <submittedName>
        <fullName evidence="2">Uncharacterized protein</fullName>
    </submittedName>
</protein>
<sequence>MEKWSTNDADIEKGLEEVEDNNDNDEDDDIETVVSEEEEEDDMEDFIADERFGVIVIDNRVFSIENPIIRTVWS</sequence>
<gene>
    <name evidence="2" type="ORF">B7463_g7897</name>
</gene>
<feature type="compositionally biased region" description="Acidic residues" evidence="1">
    <location>
        <begin position="17"/>
        <end position="42"/>
    </location>
</feature>
<accession>A0A3E2H504</accession>
<evidence type="ECO:0000313" key="2">
    <source>
        <dbReference type="EMBL" id="RFU28459.1"/>
    </source>
</evidence>
<name>A0A3E2H504_SCYLI</name>
<feature type="compositionally biased region" description="Basic and acidic residues" evidence="1">
    <location>
        <begin position="1"/>
        <end position="16"/>
    </location>
</feature>
<organism evidence="2 3">
    <name type="scientific">Scytalidium lignicola</name>
    <name type="common">Hyphomycete</name>
    <dbReference type="NCBI Taxonomy" id="5539"/>
    <lineage>
        <taxon>Eukaryota</taxon>
        <taxon>Fungi</taxon>
        <taxon>Dikarya</taxon>
        <taxon>Ascomycota</taxon>
        <taxon>Pezizomycotina</taxon>
        <taxon>Leotiomycetes</taxon>
        <taxon>Leotiomycetes incertae sedis</taxon>
        <taxon>Scytalidium</taxon>
    </lineage>
</organism>
<evidence type="ECO:0000256" key="1">
    <source>
        <dbReference type="SAM" id="MobiDB-lite"/>
    </source>
</evidence>
<dbReference type="Proteomes" id="UP000258309">
    <property type="component" value="Unassembled WGS sequence"/>
</dbReference>
<dbReference type="EMBL" id="NCSJ02000163">
    <property type="protein sequence ID" value="RFU28459.1"/>
    <property type="molecule type" value="Genomic_DNA"/>
</dbReference>
<feature type="non-terminal residue" evidence="2">
    <location>
        <position position="74"/>
    </location>
</feature>
<feature type="non-terminal residue" evidence="2">
    <location>
        <position position="1"/>
    </location>
</feature>
<dbReference type="AlphaFoldDB" id="A0A3E2H504"/>
<keyword evidence="3" id="KW-1185">Reference proteome</keyword>
<evidence type="ECO:0000313" key="3">
    <source>
        <dbReference type="Proteomes" id="UP000258309"/>
    </source>
</evidence>
<comment type="caution">
    <text evidence="2">The sequence shown here is derived from an EMBL/GenBank/DDBJ whole genome shotgun (WGS) entry which is preliminary data.</text>
</comment>
<reference evidence="2 3" key="1">
    <citation type="submission" date="2018-05" db="EMBL/GenBank/DDBJ databases">
        <title>Draft genome sequence of Scytalidium lignicola DSM 105466, a ubiquitous saprotrophic fungus.</title>
        <authorList>
            <person name="Buettner E."/>
            <person name="Gebauer A.M."/>
            <person name="Hofrichter M."/>
            <person name="Liers C."/>
            <person name="Kellner H."/>
        </authorList>
    </citation>
    <scope>NUCLEOTIDE SEQUENCE [LARGE SCALE GENOMIC DNA]</scope>
    <source>
        <strain evidence="2 3">DSM 105466</strain>
    </source>
</reference>